<evidence type="ECO:0000256" key="1">
    <source>
        <dbReference type="ARBA" id="ARBA00022714"/>
    </source>
</evidence>
<dbReference type="InterPro" id="IPR001041">
    <property type="entry name" value="2Fe-2S_ferredoxin-type"/>
</dbReference>
<dbReference type="SUPFAM" id="SSF54292">
    <property type="entry name" value="2Fe-2S ferredoxin-like"/>
    <property type="match status" value="1"/>
</dbReference>
<keyword evidence="5" id="KW-1185">Reference proteome</keyword>
<gene>
    <name evidence="4" type="ORF">CYCCA115_LOCUS22779</name>
</gene>
<protein>
    <recommendedName>
        <fullName evidence="3">2Fe-2S ferredoxin-type domain-containing protein</fullName>
    </recommendedName>
</protein>
<comment type="caution">
    <text evidence="4">The sequence shown here is derived from an EMBL/GenBank/DDBJ whole genome shotgun (WGS) entry which is preliminary data.</text>
</comment>
<keyword evidence="1" id="KW-0479">Metal-binding</keyword>
<name>A0AAD2GBE1_9STRA</name>
<evidence type="ECO:0000313" key="5">
    <source>
        <dbReference type="Proteomes" id="UP001295423"/>
    </source>
</evidence>
<dbReference type="AlphaFoldDB" id="A0AAD2GBE1"/>
<feature type="domain" description="2Fe-2S ferredoxin-type" evidence="3">
    <location>
        <begin position="88"/>
        <end position="197"/>
    </location>
</feature>
<organism evidence="4 5">
    <name type="scientific">Cylindrotheca closterium</name>
    <dbReference type="NCBI Taxonomy" id="2856"/>
    <lineage>
        <taxon>Eukaryota</taxon>
        <taxon>Sar</taxon>
        <taxon>Stramenopiles</taxon>
        <taxon>Ochrophyta</taxon>
        <taxon>Bacillariophyta</taxon>
        <taxon>Bacillariophyceae</taxon>
        <taxon>Bacillariophycidae</taxon>
        <taxon>Bacillariales</taxon>
        <taxon>Bacillariaceae</taxon>
        <taxon>Cylindrotheca</taxon>
    </lineage>
</organism>
<dbReference type="Gene3D" id="3.10.20.30">
    <property type="match status" value="1"/>
</dbReference>
<dbReference type="EMBL" id="CAKOGP040002325">
    <property type="protein sequence ID" value="CAJ1967446.1"/>
    <property type="molecule type" value="Genomic_DNA"/>
</dbReference>
<dbReference type="GO" id="GO:0051537">
    <property type="term" value="F:2 iron, 2 sulfur cluster binding"/>
    <property type="evidence" value="ECO:0007669"/>
    <property type="project" value="UniProtKB-KW"/>
</dbReference>
<keyword evidence="2" id="KW-0411">Iron-sulfur</keyword>
<accession>A0AAD2GBE1</accession>
<proteinExistence type="predicted"/>
<keyword evidence="1" id="KW-0408">Iron</keyword>
<reference evidence="4" key="1">
    <citation type="submission" date="2023-08" db="EMBL/GenBank/DDBJ databases">
        <authorList>
            <person name="Audoor S."/>
            <person name="Bilcke G."/>
        </authorList>
    </citation>
    <scope>NUCLEOTIDE SEQUENCE</scope>
</reference>
<evidence type="ECO:0000313" key="4">
    <source>
        <dbReference type="EMBL" id="CAJ1967446.1"/>
    </source>
</evidence>
<dbReference type="PROSITE" id="PS51085">
    <property type="entry name" value="2FE2S_FER_2"/>
    <property type="match status" value="1"/>
</dbReference>
<dbReference type="InterPro" id="IPR036010">
    <property type="entry name" value="2Fe-2S_ferredoxin-like_sf"/>
</dbReference>
<keyword evidence="1" id="KW-0001">2Fe-2S</keyword>
<evidence type="ECO:0000259" key="3">
    <source>
        <dbReference type="PROSITE" id="PS51085"/>
    </source>
</evidence>
<evidence type="ECO:0000256" key="2">
    <source>
        <dbReference type="ARBA" id="ARBA00023014"/>
    </source>
</evidence>
<dbReference type="InterPro" id="IPR012675">
    <property type="entry name" value="Beta-grasp_dom_sf"/>
</dbReference>
<sequence>MVMIHNKAIIAMSMMVLRKSLGWMPHRHFACHSSSSRRMRTTSSSVVSAPFTSILDRTVDRNRDIAVFSTTTTKYDDGKETNGESDMVNVTLETASKQTSLKVQKGEVLRRALLRRGVSPHNGRARLINCRGLGTCGTCAVEIEGNDDAIVPAERNTKERLRLNFPPHGSPDQSPNLRLACQVQVKDDIVIRKRTGFWGQDTDELAEGYDAELWFGNLEYLLDSKSPPDQK</sequence>
<dbReference type="CDD" id="cd00207">
    <property type="entry name" value="fer2"/>
    <property type="match status" value="1"/>
</dbReference>
<dbReference type="Proteomes" id="UP001295423">
    <property type="component" value="Unassembled WGS sequence"/>
</dbReference>